<accession>A0A5K7XYK4</accession>
<name>A0A5K7XYK4_9VIRU</name>
<protein>
    <submittedName>
        <fullName evidence="1">Uncharacterized protein</fullName>
    </submittedName>
</protein>
<sequence length="140" mass="16268">MRKLALTNIGGVNWVTVNPLYFEGAQFRDPIIGHSKENIRYWAVEHDGLLHILFDKKLVAEMITIFIYGDVTYAFAECEDFCIGYIDVEPYKLISPPNLLTYNLDDRLNDHLNLTDDVIHQFRQKYGILEDKISTDQNID</sequence>
<reference evidence="1" key="1">
    <citation type="journal article" date="2020" name="Sci. Rep.">
        <title>A novel Asfarvirus-like virus identified as a potential cause of mass mortality of abalone.</title>
        <authorList>
            <person name="Matsuyama T."/>
            <person name="Takano T."/>
            <person name="Nishiki I."/>
            <person name="Fujiwara A."/>
            <person name="Kiryu I."/>
            <person name="Inada M."/>
            <person name="Sakai T."/>
            <person name="Terashima S."/>
            <person name="Matsuura Y."/>
            <person name="Isowa K."/>
            <person name="Nakayasu C."/>
        </authorList>
    </citation>
    <scope>NUCLEOTIDE SEQUENCE</scope>
</reference>
<dbReference type="EMBL" id="LC506465">
    <property type="protein sequence ID" value="BBO54043.1"/>
    <property type="molecule type" value="Genomic_DNA"/>
</dbReference>
<evidence type="ECO:0000313" key="1">
    <source>
        <dbReference type="EMBL" id="BBO54043.1"/>
    </source>
</evidence>
<proteinExistence type="predicted"/>
<organism evidence="1">
    <name type="scientific">Abalone asfa-like virus</name>
    <dbReference type="NCBI Taxonomy" id="2839893"/>
    <lineage>
        <taxon>Viruses</taxon>
        <taxon>Varidnaviria</taxon>
        <taxon>Bamfordvirae</taxon>
        <taxon>Nucleocytoviricota</taxon>
        <taxon>Pokkesviricetes</taxon>
        <taxon>Asfuvirales</taxon>
        <taxon>Asfarviridae</taxon>
    </lineage>
</organism>